<dbReference type="OMA" id="ECEAERY"/>
<dbReference type="SUPFAM" id="SSF52540">
    <property type="entry name" value="P-loop containing nucleoside triphosphate hydrolases"/>
    <property type="match status" value="1"/>
</dbReference>
<feature type="domain" description="Nephrocystin 3-like N-terminal" evidence="2">
    <location>
        <begin position="2"/>
        <end position="141"/>
    </location>
</feature>
<dbReference type="InterPro" id="IPR056884">
    <property type="entry name" value="NPHP3-like_N"/>
</dbReference>
<reference evidence="3 4" key="1">
    <citation type="journal article" date="2013" name="Nat. Commun.">
        <title>The evolution and pathogenic mechanisms of the rice sheath blight pathogen.</title>
        <authorList>
            <person name="Zheng A."/>
            <person name="Lin R."/>
            <person name="Xu L."/>
            <person name="Qin P."/>
            <person name="Tang C."/>
            <person name="Ai P."/>
            <person name="Zhang D."/>
            <person name="Liu Y."/>
            <person name="Sun Z."/>
            <person name="Feng H."/>
            <person name="Wang Y."/>
            <person name="Chen Y."/>
            <person name="Liang X."/>
            <person name="Fu R."/>
            <person name="Li Q."/>
            <person name="Zhang J."/>
            <person name="Yu X."/>
            <person name="Xie Z."/>
            <person name="Ding L."/>
            <person name="Guan P."/>
            <person name="Tang J."/>
            <person name="Liang Y."/>
            <person name="Wang S."/>
            <person name="Deng Q."/>
            <person name="Li S."/>
            <person name="Zhu J."/>
            <person name="Wang L."/>
            <person name="Liu H."/>
            <person name="Li P."/>
        </authorList>
    </citation>
    <scope>NUCLEOTIDE SEQUENCE [LARGE SCALE GENOMIC DNA]</scope>
    <source>
        <strain evidence="4">AG-1 IA</strain>
    </source>
</reference>
<name>L8WHD2_THACA</name>
<keyword evidence="4" id="KW-1185">Reference proteome</keyword>
<evidence type="ECO:0000313" key="3">
    <source>
        <dbReference type="EMBL" id="ELU35764.1"/>
    </source>
</evidence>
<comment type="caution">
    <text evidence="3">The sequence shown here is derived from an EMBL/GenBank/DDBJ whole genome shotgun (WGS) entry which is preliminary data.</text>
</comment>
<keyword evidence="1" id="KW-0677">Repeat</keyword>
<organism evidence="3 4">
    <name type="scientific">Thanatephorus cucumeris (strain AG1-IA)</name>
    <name type="common">Rice sheath blight fungus</name>
    <name type="synonym">Rhizoctonia solani</name>
    <dbReference type="NCBI Taxonomy" id="983506"/>
    <lineage>
        <taxon>Eukaryota</taxon>
        <taxon>Fungi</taxon>
        <taxon>Dikarya</taxon>
        <taxon>Basidiomycota</taxon>
        <taxon>Agaricomycotina</taxon>
        <taxon>Agaricomycetes</taxon>
        <taxon>Cantharellales</taxon>
        <taxon>Ceratobasidiaceae</taxon>
        <taxon>Rhizoctonia</taxon>
        <taxon>Rhizoctonia solani AG-1</taxon>
    </lineage>
</organism>
<dbReference type="HOGENOM" id="CLU_000288_6_8_1"/>
<accession>L8WHD2</accession>
<dbReference type="STRING" id="983506.L8WHD2"/>
<sequence>MNGMAGTGKTTIAYTFAELLKSRGLLGASFFCTRTSSECKDVGRIIPTITYQLALYSMSFQSAVVKVLGSNPDIGTRAITEQCERLIKEPIMQAKDDIPDGLVVVIDALDECSNANGVRMILDVLFRIAPNLPLKFFVASRPEPNIRHRVEVDGRSRHRAIPSRRAWRQRLRARFDPAG</sequence>
<protein>
    <submittedName>
        <fullName evidence="3">NACHT domain-containing protein</fullName>
    </submittedName>
</protein>
<dbReference type="AlphaFoldDB" id="L8WHD2"/>
<dbReference type="Pfam" id="PF24883">
    <property type="entry name" value="NPHP3_N"/>
    <property type="match status" value="1"/>
</dbReference>
<dbReference type="EMBL" id="AFRT01005379">
    <property type="protein sequence ID" value="ELU35764.1"/>
    <property type="molecule type" value="Genomic_DNA"/>
</dbReference>
<dbReference type="Proteomes" id="UP000011668">
    <property type="component" value="Unassembled WGS sequence"/>
</dbReference>
<proteinExistence type="predicted"/>
<dbReference type="Gene3D" id="3.40.50.300">
    <property type="entry name" value="P-loop containing nucleotide triphosphate hydrolases"/>
    <property type="match status" value="1"/>
</dbReference>
<evidence type="ECO:0000256" key="1">
    <source>
        <dbReference type="ARBA" id="ARBA00022737"/>
    </source>
</evidence>
<evidence type="ECO:0000313" key="4">
    <source>
        <dbReference type="Proteomes" id="UP000011668"/>
    </source>
</evidence>
<evidence type="ECO:0000259" key="2">
    <source>
        <dbReference type="Pfam" id="PF24883"/>
    </source>
</evidence>
<dbReference type="InterPro" id="IPR027417">
    <property type="entry name" value="P-loop_NTPase"/>
</dbReference>
<gene>
    <name evidence="3" type="ORF">AG1IA_10206</name>
</gene>
<dbReference type="OrthoDB" id="3248304at2759"/>
<dbReference type="PANTHER" id="PTHR10039">
    <property type="entry name" value="AMELOGENIN"/>
    <property type="match status" value="1"/>
</dbReference>